<dbReference type="RefSeq" id="WP_189966910.1">
    <property type="nucleotide sequence ID" value="NZ_BMVL01000003.1"/>
</dbReference>
<reference evidence="2 3" key="1">
    <citation type="submission" date="2021-03" db="EMBL/GenBank/DDBJ databases">
        <title>Genomic Encyclopedia of Type Strains, Phase IV (KMG-IV): sequencing the most valuable type-strain genomes for metagenomic binning, comparative biology and taxonomic classification.</title>
        <authorList>
            <person name="Goeker M."/>
        </authorList>
    </citation>
    <scope>NUCLEOTIDE SEQUENCE [LARGE SCALE GENOMIC DNA]</scope>
    <source>
        <strain evidence="2 3">DSM 40526</strain>
    </source>
</reference>
<feature type="compositionally biased region" description="Basic residues" evidence="1">
    <location>
        <begin position="99"/>
        <end position="120"/>
    </location>
</feature>
<keyword evidence="3" id="KW-1185">Reference proteome</keyword>
<evidence type="ECO:0000256" key="1">
    <source>
        <dbReference type="SAM" id="MobiDB-lite"/>
    </source>
</evidence>
<comment type="caution">
    <text evidence="2">The sequence shown here is derived from an EMBL/GenBank/DDBJ whole genome shotgun (WGS) entry which is preliminary data.</text>
</comment>
<accession>A0ABS4L4S9</accession>
<feature type="compositionally biased region" description="Basic and acidic residues" evidence="1">
    <location>
        <begin position="86"/>
        <end position="98"/>
    </location>
</feature>
<evidence type="ECO:0000313" key="2">
    <source>
        <dbReference type="EMBL" id="MBP2037097.1"/>
    </source>
</evidence>
<gene>
    <name evidence="2" type="ORF">J2Z77_002897</name>
</gene>
<protein>
    <submittedName>
        <fullName evidence="2">Uncharacterized protein</fullName>
    </submittedName>
</protein>
<proteinExistence type="predicted"/>
<evidence type="ECO:0000313" key="3">
    <source>
        <dbReference type="Proteomes" id="UP001519310"/>
    </source>
</evidence>
<feature type="compositionally biased region" description="Low complexity" evidence="1">
    <location>
        <begin position="47"/>
        <end position="85"/>
    </location>
</feature>
<dbReference type="Proteomes" id="UP001519310">
    <property type="component" value="Unassembled WGS sequence"/>
</dbReference>
<dbReference type="EMBL" id="JAGGLQ010000004">
    <property type="protein sequence ID" value="MBP2037097.1"/>
    <property type="molecule type" value="Genomic_DNA"/>
</dbReference>
<dbReference type="PROSITE" id="PS51257">
    <property type="entry name" value="PROKAR_LIPOPROTEIN"/>
    <property type="match status" value="1"/>
</dbReference>
<sequence length="156" mass="16307">MQLLRRDLPLTLAAFVMATGCVTVRPAAPPDAPRPASVADRTPERQPTPLALPLGTLPESAGPAEPMATEPPAESVPVPASVPAAERPERPRRVEAKPPRPRRPAKRVKPAAPAKPRKRPPAAVAPRPAPQGSFDMAALCAAAEGTVSPEIVALCR</sequence>
<organism evidence="2 3">
    <name type="scientific">Streptomyces avidinii</name>
    <dbReference type="NCBI Taxonomy" id="1895"/>
    <lineage>
        <taxon>Bacteria</taxon>
        <taxon>Bacillati</taxon>
        <taxon>Actinomycetota</taxon>
        <taxon>Actinomycetes</taxon>
        <taxon>Kitasatosporales</taxon>
        <taxon>Streptomycetaceae</taxon>
        <taxon>Streptomyces</taxon>
    </lineage>
</organism>
<feature type="region of interest" description="Disordered" evidence="1">
    <location>
        <begin position="25"/>
        <end position="132"/>
    </location>
</feature>
<name>A0ABS4L4S9_STRAV</name>